<dbReference type="OrthoDB" id="384463at2"/>
<sequence length="206" mass="23942">MKRIIIIGLLICILTMVQQQIYAYADFEHFEKVGNGKLLSEYKDDDYALYYSKMDHPEFLGWRHMHVTENMKVKFISETLFSYYNNGKSAITYNYKANKKTISAYKLKVSGGIKLQTKKDNKVFGDGLSASLNMDYAYDFSQEETESFDIKVAIEPQTQLVLYLYGEGKITNGIAKNYFFWIEIAKGGYEIFLVTTHYQRLEIIPI</sequence>
<dbReference type="PATRIC" id="fig|35623.3.peg.952"/>
<name>A0A061AHC8_9MOLU</name>
<organism evidence="1 2">
    <name type="scientific">Acholeplasma oculi</name>
    <dbReference type="NCBI Taxonomy" id="35623"/>
    <lineage>
        <taxon>Bacteria</taxon>
        <taxon>Bacillati</taxon>
        <taxon>Mycoplasmatota</taxon>
        <taxon>Mollicutes</taxon>
        <taxon>Acholeplasmatales</taxon>
        <taxon>Acholeplasmataceae</taxon>
        <taxon>Acholeplasma</taxon>
    </lineage>
</organism>
<dbReference type="AlphaFoldDB" id="A0A061AHC8"/>
<dbReference type="RefSeq" id="WP_045749490.1">
    <property type="nucleotide sequence ID" value="NZ_FUZK01000001.1"/>
</dbReference>
<proteinExistence type="predicted"/>
<evidence type="ECO:0000313" key="2">
    <source>
        <dbReference type="Proteomes" id="UP000032434"/>
    </source>
</evidence>
<dbReference type="EMBL" id="LK028559">
    <property type="protein sequence ID" value="CDR31026.1"/>
    <property type="molecule type" value="Genomic_DNA"/>
</dbReference>
<dbReference type="InParanoid" id="A0A061AHC8"/>
<keyword evidence="2" id="KW-1185">Reference proteome</keyword>
<dbReference type="Proteomes" id="UP000032434">
    <property type="component" value="Chromosome 1"/>
</dbReference>
<accession>A0A061AHC8</accession>
<dbReference type="KEGG" id="aoc:Aocu_09530"/>
<gene>
    <name evidence="1" type="ORF">Aocu_09530</name>
</gene>
<protein>
    <submittedName>
        <fullName evidence="1">Uncharacterized protein</fullName>
    </submittedName>
</protein>
<evidence type="ECO:0000313" key="1">
    <source>
        <dbReference type="EMBL" id="CDR31026.1"/>
    </source>
</evidence>
<dbReference type="STRING" id="35623.Aocu_09530"/>
<dbReference type="HOGENOM" id="CLU_1324092_0_0_14"/>
<reference evidence="2" key="1">
    <citation type="submission" date="2014-05" db="EMBL/GenBank/DDBJ databases">
        <authorList>
            <person name="Kube M."/>
        </authorList>
    </citation>
    <scope>NUCLEOTIDE SEQUENCE [LARGE SCALE GENOMIC DNA]</scope>
</reference>